<dbReference type="InterPro" id="IPR007730">
    <property type="entry name" value="SPOR-like_dom"/>
</dbReference>
<dbReference type="InterPro" id="IPR019861">
    <property type="entry name" value="PorP/SprF_Bacteroidetes"/>
</dbReference>
<dbReference type="AlphaFoldDB" id="A0A1M6Q9N0"/>
<dbReference type="Pfam" id="PF11751">
    <property type="entry name" value="PorP_SprF"/>
    <property type="match status" value="1"/>
</dbReference>
<comment type="caution">
    <text evidence="5">The sequence shown here is derived from an EMBL/GenBank/DDBJ whole genome shotgun (WGS) entry which is preliminary data.</text>
</comment>
<proteinExistence type="predicted"/>
<dbReference type="OrthoDB" id="1393025at2"/>
<feature type="chain" id="PRO_5009920283" evidence="2">
    <location>
        <begin position="24"/>
        <end position="695"/>
    </location>
</feature>
<evidence type="ECO:0000256" key="1">
    <source>
        <dbReference type="SAM" id="MobiDB-lite"/>
    </source>
</evidence>
<dbReference type="EMBL" id="FOKU01000001">
    <property type="protein sequence ID" value="SFB69704.1"/>
    <property type="molecule type" value="Genomic_DNA"/>
</dbReference>
<sequence>MHTKKPLLLLTSILLLVFSGMRGQEEDPFVPYNVPSQNLLKFNRFLINPTFSTVREDKSYINLFHRNQSVSFDDNNQVYFLSYSGRVSDRSGVGLSLFTNREGLFNNFGVHANYAYGVRLGLKSSFTFGANVSYYQSAFNQDRANSIEDDPFLNTLESSSLVSFQPGFNFSVGRFDIGGFAENLFDYNLKTSESVTEFNEKTYSGHLQYTHPFENGRGIMESARLMPLARVRKVGEENITLGGNLILDLPKLGWLQAGYDDFYGASAGLGFNLTKNISLGYTVEKGLSNEFENFGVTHEISLAYSFTPNLTEDRVMLEKENESLVENENVPQDSLNLTEKDFEIAQLKEKLAENDAILDELLMRQDSIETNRRQDLERRFETVMKMVKRETNGQNPALEEKAKQLYFNNMDTADIVARKTQPLSNHGLTNTTAAKKVIRLNDKKSDPQSDSDVAANSPVKRDNINQTLAGASNKSRFKSHSVPNVQSGHYLIANVFRDSDNVSAFIEELRAQGIQADYFENPKNGLNYVYIGDFENKSEALTAYRTKMNGAYSGDAWIMNVNGGDSTIGGYTAIDNNGPKSKYGNSVLHKNVANKGVKGASGVSYSSDSIDGLPSGFYIIANVFESSSSAKQFVKELNSKGLNASYFINPNDKLRYVYLKKHETWGNALTSYYTKLNASYDDEMWILRIKPNRTV</sequence>
<dbReference type="NCBIfam" id="TIGR03519">
    <property type="entry name" value="T9SS_PorP_fam"/>
    <property type="match status" value="1"/>
</dbReference>
<gene>
    <name evidence="4" type="ORF">SAMN04487891_101497</name>
    <name evidence="5" type="ORF">SAMN05216293_0504</name>
</gene>
<evidence type="ECO:0000313" key="7">
    <source>
        <dbReference type="Proteomes" id="UP000198940"/>
    </source>
</evidence>
<dbReference type="Proteomes" id="UP000198940">
    <property type="component" value="Unassembled WGS sequence"/>
</dbReference>
<dbReference type="EMBL" id="FRAT01000001">
    <property type="protein sequence ID" value="SHK16855.1"/>
    <property type="molecule type" value="Genomic_DNA"/>
</dbReference>
<dbReference type="RefSeq" id="WP_072876471.1">
    <property type="nucleotide sequence ID" value="NZ_FOKU01000001.1"/>
</dbReference>
<dbReference type="STRING" id="1055723.SAMN05216293_0504"/>
<protein>
    <submittedName>
        <fullName evidence="5">Type IX secretion system membrane protein, PorP/SprF family</fullName>
    </submittedName>
</protein>
<dbReference type="Proteomes" id="UP000184031">
    <property type="component" value="Unassembled WGS sequence"/>
</dbReference>
<evidence type="ECO:0000313" key="4">
    <source>
        <dbReference type="EMBL" id="SFB69704.1"/>
    </source>
</evidence>
<dbReference type="PROSITE" id="PS51724">
    <property type="entry name" value="SPOR"/>
    <property type="match status" value="1"/>
</dbReference>
<dbReference type="GO" id="GO:0042834">
    <property type="term" value="F:peptidoglycan binding"/>
    <property type="evidence" value="ECO:0007669"/>
    <property type="project" value="InterPro"/>
</dbReference>
<keyword evidence="2" id="KW-0732">Signal</keyword>
<evidence type="ECO:0000313" key="6">
    <source>
        <dbReference type="Proteomes" id="UP000184031"/>
    </source>
</evidence>
<dbReference type="SUPFAM" id="SSF110997">
    <property type="entry name" value="Sporulation related repeat"/>
    <property type="match status" value="1"/>
</dbReference>
<feature type="domain" description="SPOR" evidence="3">
    <location>
        <begin position="483"/>
        <end position="560"/>
    </location>
</feature>
<feature type="signal peptide" evidence="2">
    <location>
        <begin position="1"/>
        <end position="23"/>
    </location>
</feature>
<feature type="region of interest" description="Disordered" evidence="1">
    <location>
        <begin position="440"/>
        <end position="462"/>
    </location>
</feature>
<evidence type="ECO:0000259" key="3">
    <source>
        <dbReference type="PROSITE" id="PS51724"/>
    </source>
</evidence>
<organism evidence="5 6">
    <name type="scientific">Flagellimonas taeanensis</name>
    <dbReference type="NCBI Taxonomy" id="1005926"/>
    <lineage>
        <taxon>Bacteria</taxon>
        <taxon>Pseudomonadati</taxon>
        <taxon>Bacteroidota</taxon>
        <taxon>Flavobacteriia</taxon>
        <taxon>Flavobacteriales</taxon>
        <taxon>Flavobacteriaceae</taxon>
        <taxon>Flagellimonas</taxon>
    </lineage>
</organism>
<accession>A0A1M6Q9N0</accession>
<dbReference type="Gene3D" id="3.30.70.1070">
    <property type="entry name" value="Sporulation related repeat"/>
    <property type="match status" value="1"/>
</dbReference>
<evidence type="ECO:0000256" key="2">
    <source>
        <dbReference type="SAM" id="SignalP"/>
    </source>
</evidence>
<keyword evidence="7" id="KW-1185">Reference proteome</keyword>
<reference evidence="5 6" key="1">
    <citation type="submission" date="2016-11" db="EMBL/GenBank/DDBJ databases">
        <authorList>
            <person name="Varghese N."/>
            <person name="Submissions S."/>
        </authorList>
    </citation>
    <scope>NUCLEOTIDE SEQUENCE [LARGE SCALE GENOMIC DNA]</scope>
    <source>
        <strain evidence="5 6">CGMCC 1.12174</strain>
        <strain evidence="4 7">DSM 26351</strain>
    </source>
</reference>
<dbReference type="InterPro" id="IPR036680">
    <property type="entry name" value="SPOR-like_sf"/>
</dbReference>
<name>A0A1M6Q9N0_9FLAO</name>
<evidence type="ECO:0000313" key="5">
    <source>
        <dbReference type="EMBL" id="SHK16855.1"/>
    </source>
</evidence>
<dbReference type="Pfam" id="PF05036">
    <property type="entry name" value="SPOR"/>
    <property type="match status" value="1"/>
</dbReference>